<accession>A0A9X6RJ52</accession>
<dbReference type="EMBL" id="MOOV01000009">
    <property type="protein sequence ID" value="OUC03930.1"/>
    <property type="molecule type" value="Genomic_DNA"/>
</dbReference>
<sequence length="247" mass="28678">MTAREKISVRLDPEIVGLGRRLAKVDFGSEQKFGMLIEHAIKSYNARQIKSTDVEGILSETESALINRLESRFDEMSKRTIERMAGLLFTNTFDTVKQSLLVEQLHKVGVKNAVQLQTEAYKQTTDIVSKRYKEFGDSLLFQQKSQIYDLTKQLEEMTTKYTKAHKQWALWEKSTTETRAELETSQTRNKQLEQRIQQLESTVARQQLEMNHVRKWSRKLVKRIESSGLMDRPKKLLEAHIEESGAL</sequence>
<organism evidence="2 3">
    <name type="scientific">Bacillus thuringiensis subsp. medellin</name>
    <dbReference type="NCBI Taxonomy" id="79672"/>
    <lineage>
        <taxon>Bacteria</taxon>
        <taxon>Bacillati</taxon>
        <taxon>Bacillota</taxon>
        <taxon>Bacilli</taxon>
        <taxon>Bacillales</taxon>
        <taxon>Bacillaceae</taxon>
        <taxon>Bacillus</taxon>
        <taxon>Bacillus cereus group</taxon>
    </lineage>
</organism>
<name>A0A9X6RJ52_BACTV</name>
<reference evidence="2 3" key="1">
    <citation type="submission" date="2016-10" db="EMBL/GenBank/DDBJ databases">
        <title>Comparative genomics of Bacillus thuringiensis reveals a path to pathogens against multiple invertebrate hosts.</title>
        <authorList>
            <person name="Zheng J."/>
            <person name="Gao Q."/>
            <person name="Liu H."/>
            <person name="Peng D."/>
            <person name="Ruan L."/>
            <person name="Sun M."/>
        </authorList>
    </citation>
    <scope>NUCLEOTIDE SEQUENCE [LARGE SCALE GENOMIC DNA]</scope>
    <source>
        <strain evidence="2">T30001</strain>
    </source>
</reference>
<protein>
    <submittedName>
        <fullName evidence="2">Uncharacterized protein</fullName>
    </submittedName>
</protein>
<dbReference type="AlphaFoldDB" id="A0A9X6RJ52"/>
<dbReference type="RefSeq" id="WP_088065415.1">
    <property type="nucleotide sequence ID" value="NZ_MOOV01000009.1"/>
</dbReference>
<evidence type="ECO:0000256" key="1">
    <source>
        <dbReference type="SAM" id="Coils"/>
    </source>
</evidence>
<feature type="coiled-coil region" evidence="1">
    <location>
        <begin position="175"/>
        <end position="209"/>
    </location>
</feature>
<evidence type="ECO:0000313" key="2">
    <source>
        <dbReference type="EMBL" id="OUC03930.1"/>
    </source>
</evidence>
<dbReference type="Proteomes" id="UP000195160">
    <property type="component" value="Unassembled WGS sequence"/>
</dbReference>
<keyword evidence="1" id="KW-0175">Coiled coil</keyword>
<gene>
    <name evidence="2" type="ORF">BK784_00820</name>
</gene>
<comment type="caution">
    <text evidence="2">The sequence shown here is derived from an EMBL/GenBank/DDBJ whole genome shotgun (WGS) entry which is preliminary data.</text>
</comment>
<proteinExistence type="predicted"/>
<evidence type="ECO:0000313" key="3">
    <source>
        <dbReference type="Proteomes" id="UP000195160"/>
    </source>
</evidence>